<feature type="transmembrane region" description="Helical" evidence="1">
    <location>
        <begin position="12"/>
        <end position="31"/>
    </location>
</feature>
<evidence type="ECO:0000256" key="1">
    <source>
        <dbReference type="SAM" id="Phobius"/>
    </source>
</evidence>
<evidence type="ECO:0000313" key="2">
    <source>
        <dbReference type="EMBL" id="KZP18161.1"/>
    </source>
</evidence>
<sequence length="57" mass="6373">MVEKDNKLFEFLRVVLIGSGSGLDVCLWLLLMDHCDSLTLPRQSSQSLAPRNSQIPT</sequence>
<protein>
    <submittedName>
        <fullName evidence="2">Uncharacterized protein</fullName>
    </submittedName>
</protein>
<dbReference type="AlphaFoldDB" id="A0A166GTW1"/>
<keyword evidence="1" id="KW-1133">Transmembrane helix</keyword>
<reference evidence="2 3" key="1">
    <citation type="journal article" date="2016" name="Mol. Biol. Evol.">
        <title>Comparative Genomics of Early-Diverging Mushroom-Forming Fungi Provides Insights into the Origins of Lignocellulose Decay Capabilities.</title>
        <authorList>
            <person name="Nagy L.G."/>
            <person name="Riley R."/>
            <person name="Tritt A."/>
            <person name="Adam C."/>
            <person name="Daum C."/>
            <person name="Floudas D."/>
            <person name="Sun H."/>
            <person name="Yadav J.S."/>
            <person name="Pangilinan J."/>
            <person name="Larsson K.H."/>
            <person name="Matsuura K."/>
            <person name="Barry K."/>
            <person name="Labutti K."/>
            <person name="Kuo R."/>
            <person name="Ohm R.A."/>
            <person name="Bhattacharya S.S."/>
            <person name="Shirouzu T."/>
            <person name="Yoshinaga Y."/>
            <person name="Martin F.M."/>
            <person name="Grigoriev I.V."/>
            <person name="Hibbett D.S."/>
        </authorList>
    </citation>
    <scope>NUCLEOTIDE SEQUENCE [LARGE SCALE GENOMIC DNA]</scope>
    <source>
        <strain evidence="2 3">CBS 109695</strain>
    </source>
</reference>
<dbReference type="Proteomes" id="UP000076532">
    <property type="component" value="Unassembled WGS sequence"/>
</dbReference>
<proteinExistence type="predicted"/>
<keyword evidence="1" id="KW-0472">Membrane</keyword>
<dbReference type="EMBL" id="KV417575">
    <property type="protein sequence ID" value="KZP18161.1"/>
    <property type="molecule type" value="Genomic_DNA"/>
</dbReference>
<keyword evidence="1" id="KW-0812">Transmembrane</keyword>
<gene>
    <name evidence="2" type="ORF">FIBSPDRAFT_864092</name>
</gene>
<accession>A0A166GTW1</accession>
<name>A0A166GTW1_9AGAM</name>
<organism evidence="2 3">
    <name type="scientific">Athelia psychrophila</name>
    <dbReference type="NCBI Taxonomy" id="1759441"/>
    <lineage>
        <taxon>Eukaryota</taxon>
        <taxon>Fungi</taxon>
        <taxon>Dikarya</taxon>
        <taxon>Basidiomycota</taxon>
        <taxon>Agaricomycotina</taxon>
        <taxon>Agaricomycetes</taxon>
        <taxon>Agaricomycetidae</taxon>
        <taxon>Atheliales</taxon>
        <taxon>Atheliaceae</taxon>
        <taxon>Athelia</taxon>
    </lineage>
</organism>
<keyword evidence="3" id="KW-1185">Reference proteome</keyword>
<evidence type="ECO:0000313" key="3">
    <source>
        <dbReference type="Proteomes" id="UP000076532"/>
    </source>
</evidence>